<dbReference type="InterPro" id="IPR050272">
    <property type="entry name" value="Isochorismatase-like_hydrls"/>
</dbReference>
<dbReference type="InterPro" id="IPR000868">
    <property type="entry name" value="Isochorismatase-like_dom"/>
</dbReference>
<protein>
    <submittedName>
        <fullName evidence="3">Isochorismatase hydrolase</fullName>
    </submittedName>
</protein>
<reference evidence="4" key="1">
    <citation type="submission" date="2006-12" db="EMBL/GenBank/DDBJ databases">
        <title>Complete sequence of chromosome 1 of Verminephrobacter eiseniae EF01-2.</title>
        <authorList>
            <person name="Copeland A."/>
            <person name="Lucas S."/>
            <person name="Lapidus A."/>
            <person name="Barry K."/>
            <person name="Detter J.C."/>
            <person name="Glavina del Rio T."/>
            <person name="Dalin E."/>
            <person name="Tice H."/>
            <person name="Pitluck S."/>
            <person name="Chertkov O."/>
            <person name="Brettin T."/>
            <person name="Bruce D."/>
            <person name="Han C."/>
            <person name="Tapia R."/>
            <person name="Gilna P."/>
            <person name="Schmutz J."/>
            <person name="Larimer F."/>
            <person name="Land M."/>
            <person name="Hauser L."/>
            <person name="Kyrpides N."/>
            <person name="Kim E."/>
            <person name="Stahl D."/>
            <person name="Richardson P."/>
        </authorList>
    </citation>
    <scope>NUCLEOTIDE SEQUENCE [LARGE SCALE GENOMIC DNA]</scope>
    <source>
        <strain evidence="4">EF01-2</strain>
    </source>
</reference>
<dbReference type="AlphaFoldDB" id="A1WLZ4"/>
<dbReference type="GO" id="GO:0016787">
    <property type="term" value="F:hydrolase activity"/>
    <property type="evidence" value="ECO:0007669"/>
    <property type="project" value="UniProtKB-KW"/>
</dbReference>
<name>A1WLZ4_VEREI</name>
<proteinExistence type="predicted"/>
<dbReference type="RefSeq" id="WP_011810647.1">
    <property type="nucleotide sequence ID" value="NC_008786.1"/>
</dbReference>
<evidence type="ECO:0000313" key="4">
    <source>
        <dbReference type="Proteomes" id="UP000000374"/>
    </source>
</evidence>
<accession>A1WLZ4</accession>
<dbReference type="HOGENOM" id="CLU_068979_8_4_4"/>
<evidence type="ECO:0000256" key="1">
    <source>
        <dbReference type="ARBA" id="ARBA00022801"/>
    </source>
</evidence>
<keyword evidence="4" id="KW-1185">Reference proteome</keyword>
<dbReference type="Proteomes" id="UP000000374">
    <property type="component" value="Chromosome"/>
</dbReference>
<dbReference type="Gene3D" id="3.40.50.850">
    <property type="entry name" value="Isochorismatase-like"/>
    <property type="match status" value="1"/>
</dbReference>
<dbReference type="GeneID" id="76461401"/>
<dbReference type="OrthoDB" id="5360912at2"/>
<dbReference type="InterPro" id="IPR036380">
    <property type="entry name" value="Isochorismatase-like_sf"/>
</dbReference>
<dbReference type="SUPFAM" id="SSF52499">
    <property type="entry name" value="Isochorismatase-like hydrolases"/>
    <property type="match status" value="1"/>
</dbReference>
<evidence type="ECO:0000313" key="3">
    <source>
        <dbReference type="EMBL" id="ABM58651.1"/>
    </source>
</evidence>
<feature type="domain" description="Isochorismatase-like" evidence="2">
    <location>
        <begin position="15"/>
        <end position="190"/>
    </location>
</feature>
<gene>
    <name evidence="3" type="ordered locus">Veis_2915</name>
</gene>
<keyword evidence="1 3" id="KW-0378">Hydrolase</keyword>
<dbReference type="KEGG" id="vei:Veis_2915"/>
<sequence>MKKPLRIGRGQIGALFIDFQEEHRQDARYLVEHYGAVLANAGRLHAAARRNAAPVYHCAYVVDMAEFSAALHPVQPDGRSAFSDKNDPLTAVCHEVAPGPNERLLVKNQASAFGAGSVLGAQLKAAGMPWLAVCGVWTEACVAASVQDAIRLGLRVLLVKDACGSGSGAMHQTGILNLANRLYGGAVVDTGAACRLLDGQTVDAWQVQGAVPLRYTWADAAELYRAL</sequence>
<evidence type="ECO:0000259" key="2">
    <source>
        <dbReference type="Pfam" id="PF00857"/>
    </source>
</evidence>
<organism evidence="3 4">
    <name type="scientific">Verminephrobacter eiseniae (strain EF01-2)</name>
    <dbReference type="NCBI Taxonomy" id="391735"/>
    <lineage>
        <taxon>Bacteria</taxon>
        <taxon>Pseudomonadati</taxon>
        <taxon>Pseudomonadota</taxon>
        <taxon>Betaproteobacteria</taxon>
        <taxon>Burkholderiales</taxon>
        <taxon>Comamonadaceae</taxon>
        <taxon>Verminephrobacter</taxon>
    </lineage>
</organism>
<dbReference type="Pfam" id="PF00857">
    <property type="entry name" value="Isochorismatase"/>
    <property type="match status" value="1"/>
</dbReference>
<dbReference type="PANTHER" id="PTHR43540">
    <property type="entry name" value="PEROXYUREIDOACRYLATE/UREIDOACRYLATE AMIDOHYDROLASE-RELATED"/>
    <property type="match status" value="1"/>
</dbReference>
<dbReference type="EMBL" id="CP000542">
    <property type="protein sequence ID" value="ABM58651.1"/>
    <property type="molecule type" value="Genomic_DNA"/>
</dbReference>
<dbReference type="PANTHER" id="PTHR43540:SF15">
    <property type="entry name" value="BLR5631 PROTEIN"/>
    <property type="match status" value="1"/>
</dbReference>
<dbReference type="eggNOG" id="COG1335">
    <property type="taxonomic scope" value="Bacteria"/>
</dbReference>
<dbReference type="STRING" id="391735.Veis_2915"/>